<feature type="repeat" description="ANK" evidence="3">
    <location>
        <begin position="471"/>
        <end position="503"/>
    </location>
</feature>
<dbReference type="Pfam" id="PF00621">
    <property type="entry name" value="RhoGEF"/>
    <property type="match status" value="1"/>
</dbReference>
<feature type="repeat" description="ANK" evidence="3">
    <location>
        <begin position="95"/>
        <end position="127"/>
    </location>
</feature>
<dbReference type="OrthoDB" id="660555at2759"/>
<dbReference type="PROSITE" id="PS50010">
    <property type="entry name" value="DH_2"/>
    <property type="match status" value="1"/>
</dbReference>
<protein>
    <submittedName>
        <fullName evidence="5">Molting protein mlt-4</fullName>
    </submittedName>
</protein>
<keyword evidence="2 3" id="KW-0040">ANK repeat</keyword>
<dbReference type="EMBL" id="JAPDFW010000127">
    <property type="protein sequence ID" value="KAJ5067486.1"/>
    <property type="molecule type" value="Genomic_DNA"/>
</dbReference>
<dbReference type="InterPro" id="IPR035899">
    <property type="entry name" value="DBL_dom_sf"/>
</dbReference>
<dbReference type="InterPro" id="IPR002110">
    <property type="entry name" value="Ankyrin_rpt"/>
</dbReference>
<dbReference type="AlphaFoldDB" id="A0A9Q0L7F9"/>
<dbReference type="PROSITE" id="PS50088">
    <property type="entry name" value="ANK_REPEAT"/>
    <property type="match status" value="8"/>
</dbReference>
<gene>
    <name evidence="5" type="ORF">M0811_12936</name>
</gene>
<dbReference type="SMART" id="SM00248">
    <property type="entry name" value="ANK"/>
    <property type="match status" value="16"/>
</dbReference>
<evidence type="ECO:0000256" key="3">
    <source>
        <dbReference type="PROSITE-ProRule" id="PRU00023"/>
    </source>
</evidence>
<dbReference type="Pfam" id="PF12796">
    <property type="entry name" value="Ank_2"/>
    <property type="match status" value="4"/>
</dbReference>
<accession>A0A9Q0L7F9</accession>
<dbReference type="InterPro" id="IPR000219">
    <property type="entry name" value="DH_dom"/>
</dbReference>
<dbReference type="CDD" id="cd00160">
    <property type="entry name" value="RhoGEF"/>
    <property type="match status" value="1"/>
</dbReference>
<dbReference type="SMART" id="SM00325">
    <property type="entry name" value="RhoGEF"/>
    <property type="match status" value="1"/>
</dbReference>
<evidence type="ECO:0000256" key="2">
    <source>
        <dbReference type="ARBA" id="ARBA00023043"/>
    </source>
</evidence>
<feature type="repeat" description="ANK" evidence="3">
    <location>
        <begin position="201"/>
        <end position="233"/>
    </location>
</feature>
<dbReference type="Proteomes" id="UP001149090">
    <property type="component" value="Unassembled WGS sequence"/>
</dbReference>
<dbReference type="Gene3D" id="1.25.40.20">
    <property type="entry name" value="Ankyrin repeat-containing domain"/>
    <property type="match status" value="5"/>
</dbReference>
<keyword evidence="1" id="KW-0677">Repeat</keyword>
<comment type="caution">
    <text evidence="5">The sequence shown here is derived from an EMBL/GenBank/DDBJ whole genome shotgun (WGS) entry which is preliminary data.</text>
</comment>
<feature type="repeat" description="ANK" evidence="3">
    <location>
        <begin position="561"/>
        <end position="593"/>
    </location>
</feature>
<dbReference type="PANTHER" id="PTHR24198:SF165">
    <property type="entry name" value="ANKYRIN REPEAT-CONTAINING PROTEIN-RELATED"/>
    <property type="match status" value="1"/>
</dbReference>
<evidence type="ECO:0000313" key="6">
    <source>
        <dbReference type="Proteomes" id="UP001149090"/>
    </source>
</evidence>
<sequence>MNKDIYQEFFVACKNGDIEFINKNIDKIEDINHPDLNGSTALMISQFFHHNNISNVLIEHGAKLVLHEAVKDGNIKIIELVLKIPFLNINAVDLTGKTALHYAVMNNNQAIVTLLIKTGSNVNLLDQDHLTPLLIAARNGYLKMAKILIKSGADITIQNLNGMNCLHYSILYSHVDIFKFILKHISSNPETMKILNQQNEFDETPLHCSVENKNQQFITQLIAIGSDVNIQNKQGKTPFHLSIAEEKIGFVGLFFRKEAKVQVQINTQDKDGKTPLIDSIDLGNSFLISILLSYFADANIFDNKGFNAFHHAIIKNQPNTLTHLLRDSRSSPLSTTDGIPCLHLCAICNENMECFDILMKFLKSPSYKEETDREGNTILHHAAKNSRKQFITKHKEITDINKQNEEGNTVLHIIATTGNTELMLQIIRETNINIENKKKQTPLHLSCFNGNYECSKILISYGAKLDQQDDQQHTPLFLALSKGFIDIVELLLDNGAMEQVFDAVKNSNMEIANIYVELGFPSWVNNKESKNLLHYAVEANNIEIAKKIIPTCKNINIRNGNGMNAIQIASKNGFFEICEILIEYGANLIHYTDIMQRPHILAENHKHKKCAQFIKKHFMRDFSIFELIDTEKNYLRILSGLISKIIDPLSNRTSSIEKNNPMISKDQLELIFSNIQNIYQDGSLFLSNLLERFKNWNPKKGVGDIAKNHIPQFVSNYIIYNNNFDRSIQTLKQARKQNHSFANFLKIQEQDPFFQRLELDAILIQPVQRIGQYKLLFEQIQKYTDESHPDYQDLTDALEIVNKFGNQRINLLDQSHRRLIQEGFITFQFLERKSNRFLSPVSRDMKQKA</sequence>
<feature type="repeat" description="ANK" evidence="3">
    <location>
        <begin position="271"/>
        <end position="303"/>
    </location>
</feature>
<evidence type="ECO:0000313" key="5">
    <source>
        <dbReference type="EMBL" id="KAJ5067486.1"/>
    </source>
</evidence>
<name>A0A9Q0L7F9_ANAIG</name>
<feature type="repeat" description="ANK" evidence="3">
    <location>
        <begin position="438"/>
        <end position="470"/>
    </location>
</feature>
<dbReference type="GO" id="GO:0005085">
    <property type="term" value="F:guanyl-nucleotide exchange factor activity"/>
    <property type="evidence" value="ECO:0007669"/>
    <property type="project" value="InterPro"/>
</dbReference>
<dbReference type="Gene3D" id="1.20.900.10">
    <property type="entry name" value="Dbl homology (DH) domain"/>
    <property type="match status" value="1"/>
</dbReference>
<organism evidence="5 6">
    <name type="scientific">Anaeramoeba ignava</name>
    <name type="common">Anaerobic marine amoeba</name>
    <dbReference type="NCBI Taxonomy" id="1746090"/>
    <lineage>
        <taxon>Eukaryota</taxon>
        <taxon>Metamonada</taxon>
        <taxon>Anaeramoebidae</taxon>
        <taxon>Anaeramoeba</taxon>
    </lineage>
</organism>
<feature type="repeat" description="ANK" evidence="3">
    <location>
        <begin position="128"/>
        <end position="160"/>
    </location>
</feature>
<dbReference type="SUPFAM" id="SSF48065">
    <property type="entry name" value="DBL homology domain (DH-domain)"/>
    <property type="match status" value="1"/>
</dbReference>
<evidence type="ECO:0000256" key="1">
    <source>
        <dbReference type="ARBA" id="ARBA00022737"/>
    </source>
</evidence>
<dbReference type="PROSITE" id="PS50297">
    <property type="entry name" value="ANK_REP_REGION"/>
    <property type="match status" value="6"/>
</dbReference>
<dbReference type="PRINTS" id="PR01415">
    <property type="entry name" value="ANKYRIN"/>
</dbReference>
<feature type="domain" description="DH" evidence="4">
    <location>
        <begin position="619"/>
        <end position="804"/>
    </location>
</feature>
<dbReference type="PANTHER" id="PTHR24198">
    <property type="entry name" value="ANKYRIN REPEAT AND PROTEIN KINASE DOMAIN-CONTAINING PROTEIN"/>
    <property type="match status" value="1"/>
</dbReference>
<reference evidence="5" key="1">
    <citation type="submission" date="2022-10" db="EMBL/GenBank/DDBJ databases">
        <title>Novel sulphate-reducing endosymbionts in the free-living metamonad Anaeramoeba.</title>
        <authorList>
            <person name="Jerlstrom-Hultqvist J."/>
            <person name="Cepicka I."/>
            <person name="Gallot-Lavallee L."/>
            <person name="Salas-Leiva D."/>
            <person name="Curtis B.A."/>
            <person name="Zahonova K."/>
            <person name="Pipaliya S."/>
            <person name="Dacks J."/>
            <person name="Roger A.J."/>
        </authorList>
    </citation>
    <scope>NUCLEOTIDE SEQUENCE</scope>
    <source>
        <strain evidence="5">BMAN</strain>
    </source>
</reference>
<dbReference type="Pfam" id="PF00023">
    <property type="entry name" value="Ank"/>
    <property type="match status" value="1"/>
</dbReference>
<keyword evidence="6" id="KW-1185">Reference proteome</keyword>
<dbReference type="SUPFAM" id="SSF48403">
    <property type="entry name" value="Ankyrin repeat"/>
    <property type="match status" value="2"/>
</dbReference>
<feature type="repeat" description="ANK" evidence="3">
    <location>
        <begin position="406"/>
        <end position="439"/>
    </location>
</feature>
<dbReference type="InterPro" id="IPR036770">
    <property type="entry name" value="Ankyrin_rpt-contain_sf"/>
</dbReference>
<evidence type="ECO:0000259" key="4">
    <source>
        <dbReference type="PROSITE" id="PS50010"/>
    </source>
</evidence>
<proteinExistence type="predicted"/>